<keyword evidence="2" id="KW-0833">Ubl conjugation pathway</keyword>
<dbReference type="Pfam" id="PF03152">
    <property type="entry name" value="UFD1_N1"/>
    <property type="match status" value="1"/>
</dbReference>
<feature type="domain" description="Ubiquitin fusion degradation protein UFD1 N-terminal subdomain 1" evidence="3">
    <location>
        <begin position="48"/>
        <end position="123"/>
    </location>
</feature>
<organism evidence="4">
    <name type="scientific">viral metagenome</name>
    <dbReference type="NCBI Taxonomy" id="1070528"/>
    <lineage>
        <taxon>unclassified sequences</taxon>
        <taxon>metagenomes</taxon>
        <taxon>organismal metagenomes</taxon>
    </lineage>
</organism>
<dbReference type="GO" id="GO:0006511">
    <property type="term" value="P:ubiquitin-dependent protein catabolic process"/>
    <property type="evidence" value="ECO:0007669"/>
    <property type="project" value="InterPro"/>
</dbReference>
<dbReference type="InterPro" id="IPR004854">
    <property type="entry name" value="Ufd1-like"/>
</dbReference>
<dbReference type="AlphaFoldDB" id="A0A6C0E9N9"/>
<proteinExistence type="inferred from homology"/>
<dbReference type="PANTHER" id="PTHR12555:SF13">
    <property type="entry name" value="UBIQUITIN RECOGNITION FACTOR IN ER-ASSOCIATED DEGRADATION PROTEIN 1"/>
    <property type="match status" value="1"/>
</dbReference>
<name>A0A6C0E9N9_9ZZZZ</name>
<comment type="similarity">
    <text evidence="1">Belongs to the UFD1 family.</text>
</comment>
<protein>
    <recommendedName>
        <fullName evidence="3">Ubiquitin fusion degradation protein UFD1 N-terminal subdomain 1 domain-containing protein</fullName>
    </recommendedName>
</protein>
<dbReference type="InterPro" id="IPR055417">
    <property type="entry name" value="UFD1_N1"/>
</dbReference>
<dbReference type="EMBL" id="MN739775">
    <property type="protein sequence ID" value="QHT25824.1"/>
    <property type="molecule type" value="Genomic_DNA"/>
</dbReference>
<evidence type="ECO:0000259" key="3">
    <source>
        <dbReference type="Pfam" id="PF03152"/>
    </source>
</evidence>
<sequence>MDQLLIDILQQQMAIANIHINEENKVEDVEFPLLLTYKKASNFFVNDELIKFNNSDNIIVPPNIGNKLMSLSLTLYSAKLTNEDKFTYGRVVKYSAEENSIIIPDWMAIELQIEHDTQVNFDILHLNKITNIKISCPSYVTNPIAILHFELRNFVVLYAGMKVKTKIFDKEIEITLTEVIPDNVGFVDGSDVKIDV</sequence>
<evidence type="ECO:0000313" key="4">
    <source>
        <dbReference type="EMBL" id="QHT25824.1"/>
    </source>
</evidence>
<dbReference type="Gene3D" id="2.40.40.50">
    <property type="entry name" value="Ubiquitin fusion degradation protein UFD1, N-terminal domain"/>
    <property type="match status" value="1"/>
</dbReference>
<dbReference type="PANTHER" id="PTHR12555">
    <property type="entry name" value="UBIQUITIN FUSION DEGRADATON PROTEIN 1"/>
    <property type="match status" value="1"/>
</dbReference>
<accession>A0A6C0E9N9</accession>
<evidence type="ECO:0000256" key="1">
    <source>
        <dbReference type="ARBA" id="ARBA00006043"/>
    </source>
</evidence>
<dbReference type="GO" id="GO:0036503">
    <property type="term" value="P:ERAD pathway"/>
    <property type="evidence" value="ECO:0007669"/>
    <property type="project" value="TreeGrafter"/>
</dbReference>
<evidence type="ECO:0000256" key="2">
    <source>
        <dbReference type="ARBA" id="ARBA00022786"/>
    </source>
</evidence>
<dbReference type="GO" id="GO:0034098">
    <property type="term" value="C:VCP-NPL4-UFD1 AAA ATPase complex"/>
    <property type="evidence" value="ECO:0007669"/>
    <property type="project" value="TreeGrafter"/>
</dbReference>
<dbReference type="GO" id="GO:0031593">
    <property type="term" value="F:polyubiquitin modification-dependent protein binding"/>
    <property type="evidence" value="ECO:0007669"/>
    <property type="project" value="TreeGrafter"/>
</dbReference>
<dbReference type="InterPro" id="IPR042299">
    <property type="entry name" value="Ufd1-like_Nn"/>
</dbReference>
<reference evidence="4" key="1">
    <citation type="journal article" date="2020" name="Nature">
        <title>Giant virus diversity and host interactions through global metagenomics.</title>
        <authorList>
            <person name="Schulz F."/>
            <person name="Roux S."/>
            <person name="Paez-Espino D."/>
            <person name="Jungbluth S."/>
            <person name="Walsh D.A."/>
            <person name="Denef V.J."/>
            <person name="McMahon K.D."/>
            <person name="Konstantinidis K.T."/>
            <person name="Eloe-Fadrosh E.A."/>
            <person name="Kyrpides N.C."/>
            <person name="Woyke T."/>
        </authorList>
    </citation>
    <scope>NUCLEOTIDE SEQUENCE</scope>
    <source>
        <strain evidence="4">GVMAG-M-3300023179-27</strain>
    </source>
</reference>